<evidence type="ECO:0000313" key="1">
    <source>
        <dbReference type="EMBL" id="GEM50213.1"/>
    </source>
</evidence>
<proteinExistence type="predicted"/>
<reference evidence="1 2" key="1">
    <citation type="submission" date="2019-07" db="EMBL/GenBank/DDBJ databases">
        <title>Whole genome shotgun sequence of Empedobacter brevis NBRC 14943.</title>
        <authorList>
            <person name="Hosoyama A."/>
            <person name="Uohara A."/>
            <person name="Ohji S."/>
            <person name="Ichikawa N."/>
        </authorList>
    </citation>
    <scope>NUCLEOTIDE SEQUENCE [LARGE SCALE GENOMIC DNA]</scope>
    <source>
        <strain evidence="1 2">NBRC 14943</strain>
    </source>
</reference>
<dbReference type="EMBL" id="BJXC01000001">
    <property type="protein sequence ID" value="GEM50213.1"/>
    <property type="molecule type" value="Genomic_DNA"/>
</dbReference>
<gene>
    <name evidence="1" type="ORF">EB1_00030</name>
</gene>
<evidence type="ECO:0008006" key="3">
    <source>
        <dbReference type="Google" id="ProtNLM"/>
    </source>
</evidence>
<keyword evidence="2" id="KW-1185">Reference proteome</keyword>
<evidence type="ECO:0000313" key="2">
    <source>
        <dbReference type="Proteomes" id="UP000321245"/>
    </source>
</evidence>
<organism evidence="1 2">
    <name type="scientific">Empedobacter brevis NBRC 14943 = ATCC 43319</name>
    <dbReference type="NCBI Taxonomy" id="1218108"/>
    <lineage>
        <taxon>Bacteria</taxon>
        <taxon>Pseudomonadati</taxon>
        <taxon>Bacteroidota</taxon>
        <taxon>Flavobacteriia</taxon>
        <taxon>Flavobacteriales</taxon>
        <taxon>Weeksellaceae</taxon>
        <taxon>Empedobacter</taxon>
    </lineage>
</organism>
<sequence>MAGKWNSYSPYNFTLNNPINFIDPDGEDVYIHFFVKSDKKEDNSMFWNAALTHARDLLNSGELGEGDIAVFKAVSDLEELDEKVGDIVSSYSSEYGKTKEFGIWSHAGLDGPIGSKPASKDALYNRGDDRGNGNIANNNSSQLSIKGWSNIDFNWAPDSRAYFMGCNTGNDSKKYSFTKNISKQSNFNNVEIWGQPTSSYPSKFTNVRETNSRMREGDFNKLNVYMVSGPPLGLTGRWLTNYANQMNIYKNGKKVESSFQPGTQKKN</sequence>
<dbReference type="Proteomes" id="UP000321245">
    <property type="component" value="Unassembled WGS sequence"/>
</dbReference>
<comment type="caution">
    <text evidence="1">The sequence shown here is derived from an EMBL/GenBank/DDBJ whole genome shotgun (WGS) entry which is preliminary data.</text>
</comment>
<protein>
    <recommendedName>
        <fullName evidence="3">DUF4347 domain-containing protein</fullName>
    </recommendedName>
</protein>
<accession>A0A511NBQ7</accession>
<dbReference type="AlphaFoldDB" id="A0A511NBQ7"/>
<name>A0A511NBQ7_9FLAO</name>